<gene>
    <name evidence="1" type="ORF">DPMN_147477</name>
</gene>
<accession>A0A9D4F9Y4</accession>
<protein>
    <submittedName>
        <fullName evidence="1">Uncharacterized protein</fullName>
    </submittedName>
</protein>
<dbReference type="EMBL" id="JAIWYP010000007">
    <property type="protein sequence ID" value="KAH3793949.1"/>
    <property type="molecule type" value="Genomic_DNA"/>
</dbReference>
<dbReference type="Proteomes" id="UP000828390">
    <property type="component" value="Unassembled WGS sequence"/>
</dbReference>
<reference evidence="1" key="1">
    <citation type="journal article" date="2019" name="bioRxiv">
        <title>The Genome of the Zebra Mussel, Dreissena polymorpha: A Resource for Invasive Species Research.</title>
        <authorList>
            <person name="McCartney M.A."/>
            <person name="Auch B."/>
            <person name="Kono T."/>
            <person name="Mallez S."/>
            <person name="Zhang Y."/>
            <person name="Obille A."/>
            <person name="Becker A."/>
            <person name="Abrahante J.E."/>
            <person name="Garbe J."/>
            <person name="Badalamenti J.P."/>
            <person name="Herman A."/>
            <person name="Mangelson H."/>
            <person name="Liachko I."/>
            <person name="Sullivan S."/>
            <person name="Sone E.D."/>
            <person name="Koren S."/>
            <person name="Silverstein K.A.T."/>
            <person name="Beckman K.B."/>
            <person name="Gohl D.M."/>
        </authorList>
    </citation>
    <scope>NUCLEOTIDE SEQUENCE</scope>
    <source>
        <strain evidence="1">Duluth1</strain>
        <tissue evidence="1">Whole animal</tissue>
    </source>
</reference>
<proteinExistence type="predicted"/>
<comment type="caution">
    <text evidence="1">The sequence shown here is derived from an EMBL/GenBank/DDBJ whole genome shotgun (WGS) entry which is preliminary data.</text>
</comment>
<keyword evidence="2" id="KW-1185">Reference proteome</keyword>
<dbReference type="AlphaFoldDB" id="A0A9D4F9Y4"/>
<evidence type="ECO:0000313" key="1">
    <source>
        <dbReference type="EMBL" id="KAH3793949.1"/>
    </source>
</evidence>
<reference evidence="1" key="2">
    <citation type="submission" date="2020-11" db="EMBL/GenBank/DDBJ databases">
        <authorList>
            <person name="McCartney M.A."/>
            <person name="Auch B."/>
            <person name="Kono T."/>
            <person name="Mallez S."/>
            <person name="Becker A."/>
            <person name="Gohl D.M."/>
            <person name="Silverstein K.A.T."/>
            <person name="Koren S."/>
            <person name="Bechman K.B."/>
            <person name="Herman A."/>
            <person name="Abrahante J.E."/>
            <person name="Garbe J."/>
        </authorList>
    </citation>
    <scope>NUCLEOTIDE SEQUENCE</scope>
    <source>
        <strain evidence="1">Duluth1</strain>
        <tissue evidence="1">Whole animal</tissue>
    </source>
</reference>
<evidence type="ECO:0000313" key="2">
    <source>
        <dbReference type="Proteomes" id="UP000828390"/>
    </source>
</evidence>
<sequence length="112" mass="13076">MPAVLNDTQELKLVNQIKRTADYSHGYTRQECCGIATDFAVELDIRQKHQPLILKWFWGFIERWAVLKVQKPRTLKLARSKCTSKEKEAEFMSNLKAVLEDNDLMDKHLISI</sequence>
<name>A0A9D4F9Y4_DREPO</name>
<organism evidence="1 2">
    <name type="scientific">Dreissena polymorpha</name>
    <name type="common">Zebra mussel</name>
    <name type="synonym">Mytilus polymorpha</name>
    <dbReference type="NCBI Taxonomy" id="45954"/>
    <lineage>
        <taxon>Eukaryota</taxon>
        <taxon>Metazoa</taxon>
        <taxon>Spiralia</taxon>
        <taxon>Lophotrochozoa</taxon>
        <taxon>Mollusca</taxon>
        <taxon>Bivalvia</taxon>
        <taxon>Autobranchia</taxon>
        <taxon>Heteroconchia</taxon>
        <taxon>Euheterodonta</taxon>
        <taxon>Imparidentia</taxon>
        <taxon>Neoheterodontei</taxon>
        <taxon>Myida</taxon>
        <taxon>Dreissenoidea</taxon>
        <taxon>Dreissenidae</taxon>
        <taxon>Dreissena</taxon>
    </lineage>
</organism>